<dbReference type="EMBL" id="CAJNDS010001166">
    <property type="protein sequence ID" value="CAE7250235.1"/>
    <property type="molecule type" value="Genomic_DNA"/>
</dbReference>
<sequence length="344" mass="39936">LCQEPSSNCLRQKFLESLDSLPLEEREPLWLYFAGDSTGRQLCSAFLKDVANIDLGDFREFKKVTSKCPKTPPYDQRFKRFIDAHARQAGLKLPNWDHVGNRACDWNVSLGQRPVRVTFDFRRFVNDLPNDLHVLQKVAEAGRWPTAWVVIAGVHDCMFLRRNVTFQTSAMEAFFRFLEQHPILKSRTLLVGMQYMVKDNEMEKEHPRRRQRFHSYSPSKSLYNCSRRLHTIMLQWARKQGVYMMPRWEVTRNYAEKEGYVLHYPESIIQSELPSLLTGLSCIAKSRQHGLTSALITAPSYRGHLLLLYSIMSIMSVAAAVCALVFVQRGRISWCARASRCQFH</sequence>
<name>A0A812LP65_9DINO</name>
<dbReference type="Proteomes" id="UP000604046">
    <property type="component" value="Unassembled WGS sequence"/>
</dbReference>
<comment type="caution">
    <text evidence="2">The sequence shown here is derived from an EMBL/GenBank/DDBJ whole genome shotgun (WGS) entry which is preliminary data.</text>
</comment>
<evidence type="ECO:0000256" key="1">
    <source>
        <dbReference type="SAM" id="Phobius"/>
    </source>
</evidence>
<proteinExistence type="predicted"/>
<accession>A0A812LP65</accession>
<dbReference type="AlphaFoldDB" id="A0A812LP65"/>
<keyword evidence="1" id="KW-1133">Transmembrane helix</keyword>
<evidence type="ECO:0000313" key="2">
    <source>
        <dbReference type="EMBL" id="CAE7250235.1"/>
    </source>
</evidence>
<keyword evidence="3" id="KW-1185">Reference proteome</keyword>
<keyword evidence="1" id="KW-0812">Transmembrane</keyword>
<protein>
    <submittedName>
        <fullName evidence="2">Uncharacterized protein</fullName>
    </submittedName>
</protein>
<feature type="transmembrane region" description="Helical" evidence="1">
    <location>
        <begin position="306"/>
        <end position="327"/>
    </location>
</feature>
<feature type="non-terminal residue" evidence="2">
    <location>
        <position position="1"/>
    </location>
</feature>
<gene>
    <name evidence="2" type="ORF">SNAT2548_LOCUS12265</name>
</gene>
<reference evidence="2" key="1">
    <citation type="submission" date="2021-02" db="EMBL/GenBank/DDBJ databases">
        <authorList>
            <person name="Dougan E. K."/>
            <person name="Rhodes N."/>
            <person name="Thang M."/>
            <person name="Chan C."/>
        </authorList>
    </citation>
    <scope>NUCLEOTIDE SEQUENCE</scope>
</reference>
<keyword evidence="1" id="KW-0472">Membrane</keyword>
<evidence type="ECO:0000313" key="3">
    <source>
        <dbReference type="Proteomes" id="UP000604046"/>
    </source>
</evidence>
<organism evidence="2 3">
    <name type="scientific">Symbiodinium natans</name>
    <dbReference type="NCBI Taxonomy" id="878477"/>
    <lineage>
        <taxon>Eukaryota</taxon>
        <taxon>Sar</taxon>
        <taxon>Alveolata</taxon>
        <taxon>Dinophyceae</taxon>
        <taxon>Suessiales</taxon>
        <taxon>Symbiodiniaceae</taxon>
        <taxon>Symbiodinium</taxon>
    </lineage>
</organism>